<evidence type="ECO:0000256" key="7">
    <source>
        <dbReference type="ARBA" id="ARBA00023136"/>
    </source>
</evidence>
<evidence type="ECO:0000256" key="1">
    <source>
        <dbReference type="ARBA" id="ARBA00004429"/>
    </source>
</evidence>
<evidence type="ECO:0000256" key="2">
    <source>
        <dbReference type="ARBA" id="ARBA00022475"/>
    </source>
</evidence>
<keyword evidence="6 8" id="KW-1133">Transmembrane helix</keyword>
<dbReference type="InterPro" id="IPR000917">
    <property type="entry name" value="Sulfatase_N"/>
</dbReference>
<dbReference type="PANTHER" id="PTHR30443">
    <property type="entry name" value="INNER MEMBRANE PROTEIN"/>
    <property type="match status" value="1"/>
</dbReference>
<evidence type="ECO:0000256" key="6">
    <source>
        <dbReference type="ARBA" id="ARBA00022989"/>
    </source>
</evidence>
<dbReference type="GO" id="GO:0016740">
    <property type="term" value="F:transferase activity"/>
    <property type="evidence" value="ECO:0007669"/>
    <property type="project" value="UniProtKB-KW"/>
</dbReference>
<feature type="transmembrane region" description="Helical" evidence="8">
    <location>
        <begin position="96"/>
        <end position="117"/>
    </location>
</feature>
<keyword evidence="5 8" id="KW-0812">Transmembrane</keyword>
<dbReference type="PANTHER" id="PTHR30443:SF0">
    <property type="entry name" value="PHOSPHOETHANOLAMINE TRANSFERASE EPTA"/>
    <property type="match status" value="1"/>
</dbReference>
<evidence type="ECO:0000256" key="4">
    <source>
        <dbReference type="ARBA" id="ARBA00022679"/>
    </source>
</evidence>
<feature type="transmembrane region" description="Helical" evidence="8">
    <location>
        <begin position="24"/>
        <end position="47"/>
    </location>
</feature>
<feature type="domain" description="Phosphoethanolamine transferase N-terminal" evidence="10">
    <location>
        <begin position="36"/>
        <end position="184"/>
    </location>
</feature>
<dbReference type="Pfam" id="PF00884">
    <property type="entry name" value="Sulfatase"/>
    <property type="match status" value="1"/>
</dbReference>
<comment type="subcellular location">
    <subcellularLocation>
        <location evidence="1">Cell inner membrane</location>
        <topology evidence="1">Multi-pass membrane protein</topology>
    </subcellularLocation>
</comment>
<dbReference type="EMBL" id="JAFEUP010000004">
    <property type="protein sequence ID" value="MBM7062100.1"/>
    <property type="molecule type" value="Genomic_DNA"/>
</dbReference>
<keyword evidence="7 8" id="KW-0472">Membrane</keyword>
<keyword evidence="12" id="KW-1185">Reference proteome</keyword>
<keyword evidence="4 11" id="KW-0808">Transferase</keyword>
<dbReference type="InterPro" id="IPR012549">
    <property type="entry name" value="EptA-like_N"/>
</dbReference>
<evidence type="ECO:0000313" key="12">
    <source>
        <dbReference type="Proteomes" id="UP000717995"/>
    </source>
</evidence>
<name>A0ABS2IH87_9GAMM</name>
<evidence type="ECO:0000256" key="5">
    <source>
        <dbReference type="ARBA" id="ARBA00022692"/>
    </source>
</evidence>
<feature type="domain" description="Sulfatase N-terminal" evidence="9">
    <location>
        <begin position="213"/>
        <end position="501"/>
    </location>
</feature>
<dbReference type="NCBIfam" id="NF028537">
    <property type="entry name" value="P_eth_NH2_trans"/>
    <property type="match status" value="1"/>
</dbReference>
<dbReference type="SUPFAM" id="SSF53649">
    <property type="entry name" value="Alkaline phosphatase-like"/>
    <property type="match status" value="1"/>
</dbReference>
<reference evidence="11 12" key="1">
    <citation type="submission" date="2021-02" db="EMBL/GenBank/DDBJ databases">
        <authorList>
            <person name="Lee D.-H."/>
        </authorList>
    </citation>
    <scope>NUCLEOTIDE SEQUENCE [LARGE SCALE GENOMIC DNA]</scope>
    <source>
        <strain evidence="11 12">UL073</strain>
    </source>
</reference>
<accession>A0ABS2IH87</accession>
<evidence type="ECO:0000256" key="8">
    <source>
        <dbReference type="SAM" id="Phobius"/>
    </source>
</evidence>
<gene>
    <name evidence="11" type="ORF">JQX08_15430</name>
</gene>
<dbReference type="Gene3D" id="3.40.720.10">
    <property type="entry name" value="Alkaline Phosphatase, subunit A"/>
    <property type="match status" value="1"/>
</dbReference>
<organism evidence="11 12">
    <name type="scientific">Zestomonas insulae</name>
    <dbReference type="NCBI Taxonomy" id="2809017"/>
    <lineage>
        <taxon>Bacteria</taxon>
        <taxon>Pseudomonadati</taxon>
        <taxon>Pseudomonadota</taxon>
        <taxon>Gammaproteobacteria</taxon>
        <taxon>Pseudomonadales</taxon>
        <taxon>Pseudomonadaceae</taxon>
        <taxon>Zestomonas</taxon>
    </lineage>
</organism>
<keyword evidence="3" id="KW-0997">Cell inner membrane</keyword>
<sequence length="534" mass="58794">MLCTNLPFWRTVWDGVGGWGNGSLLFLLSLPVFVTLWIYVLLSLLAWGRWTKAILAGVLLVSAAASYFMHSYGIVIDSNMLDNLVQTDSAEATELLSWRLAAWMLVLGGLPVLLLSRVRVRQRSWKRELALKLASIFVALACLGGIAMSQYQPFASLVRNHREIRLMLVPSNLVGALNGYLREKLHKPHPLVVVGADAHRLLPAGAAAKPKLTILVVGETARAENYGLNGYARDTNPELTKENVISFTNVSSCGTATAISVPCMFLDVGRANYNDSLSEGREGLLDVLQRSGVAVQWRDNNSGCKKACDRVPSVDVSHLNDSTVCQAGECHDMALLSGLQDYLDTVDRDAVVVLHLKGSHGPDYAKRYPAGFEKFSPVCDTNQLDQCASETIVNAYDNTLVYTDHVLAQTIELLKHNAARFDTAMLYMSDHGESLGEHGIYLHGLPYSMAPEQQKHIPMILWLSPGLQQHQRITASCLERQRDTPLSHDNLFHSMLGLMNVQTSAYRADHDIFAQCFSPNLASAAKPLPDKALD</sequence>
<dbReference type="InterPro" id="IPR017850">
    <property type="entry name" value="Alkaline_phosphatase_core_sf"/>
</dbReference>
<evidence type="ECO:0000256" key="3">
    <source>
        <dbReference type="ARBA" id="ARBA00022519"/>
    </source>
</evidence>
<evidence type="ECO:0000313" key="11">
    <source>
        <dbReference type="EMBL" id="MBM7062100.1"/>
    </source>
</evidence>
<evidence type="ECO:0000259" key="10">
    <source>
        <dbReference type="Pfam" id="PF08019"/>
    </source>
</evidence>
<protein>
    <submittedName>
        <fullName evidence="11">Phosphoethanolamine--lipid A transferase</fullName>
    </submittedName>
</protein>
<dbReference type="InterPro" id="IPR040423">
    <property type="entry name" value="PEA_transferase"/>
</dbReference>
<dbReference type="Pfam" id="PF08019">
    <property type="entry name" value="EptA_B_N"/>
    <property type="match status" value="1"/>
</dbReference>
<feature type="transmembrane region" description="Helical" evidence="8">
    <location>
        <begin position="129"/>
        <end position="152"/>
    </location>
</feature>
<comment type="caution">
    <text evidence="11">The sequence shown here is derived from an EMBL/GenBank/DDBJ whole genome shotgun (WGS) entry which is preliminary data.</text>
</comment>
<dbReference type="InterPro" id="IPR058130">
    <property type="entry name" value="PEA_transf_C"/>
</dbReference>
<evidence type="ECO:0000259" key="9">
    <source>
        <dbReference type="Pfam" id="PF00884"/>
    </source>
</evidence>
<dbReference type="CDD" id="cd16017">
    <property type="entry name" value="LptA"/>
    <property type="match status" value="1"/>
</dbReference>
<proteinExistence type="predicted"/>
<dbReference type="Proteomes" id="UP000717995">
    <property type="component" value="Unassembled WGS sequence"/>
</dbReference>
<feature type="transmembrane region" description="Helical" evidence="8">
    <location>
        <begin position="54"/>
        <end position="76"/>
    </location>
</feature>
<keyword evidence="2" id="KW-1003">Cell membrane</keyword>